<evidence type="ECO:0000313" key="3">
    <source>
        <dbReference type="Proteomes" id="UP000597668"/>
    </source>
</evidence>
<dbReference type="GO" id="GO:0035312">
    <property type="term" value="F:5'-3' DNA exonuclease activity"/>
    <property type="evidence" value="ECO:0007669"/>
    <property type="project" value="TreeGrafter"/>
</dbReference>
<sequence>MFTTTGDLHCHSHYSDGAATISQLIGLAKQAGLDVLAITDHETFRGNDCAQILAEGTGLRILKGIEMSAMDPATGRSVHLLCYNPQRVDGIRALCAETADARFAAGVKMARRICQKYPVHMEQILNYAAVSEGLYKTHIMRPLVDLGHTDTYYGGPLFGQLLGPGGSCFEPIAYPSIYRAIEVARASGGWVVIAHPSVYRSMDLVGQLAAQGLIDGVEVDHPRNTEEDKRALRQLADQYGLLITGGTDYHGHNPQKDHPLGTGTTGDAVLQKLLYSHPQK</sequence>
<name>A0A8J6LTD4_9FIRM</name>
<feature type="domain" description="Polymerase/histidinol phosphatase N-terminal" evidence="1">
    <location>
        <begin position="6"/>
        <end position="71"/>
    </location>
</feature>
<dbReference type="SUPFAM" id="SSF89550">
    <property type="entry name" value="PHP domain-like"/>
    <property type="match status" value="1"/>
</dbReference>
<accession>A0A8J6LTD4</accession>
<dbReference type="Pfam" id="PF02811">
    <property type="entry name" value="PHP"/>
    <property type="match status" value="1"/>
</dbReference>
<proteinExistence type="predicted"/>
<dbReference type="InterPro" id="IPR003141">
    <property type="entry name" value="Pol/His_phosphatase_N"/>
</dbReference>
<dbReference type="RefSeq" id="WP_186487328.1">
    <property type="nucleotide sequence ID" value="NZ_JACOGI010000001.1"/>
</dbReference>
<keyword evidence="3" id="KW-1185">Reference proteome</keyword>
<dbReference type="CDD" id="cd07438">
    <property type="entry name" value="PHP_HisPPase_AMP"/>
    <property type="match status" value="1"/>
</dbReference>
<dbReference type="InterPro" id="IPR004013">
    <property type="entry name" value="PHP_dom"/>
</dbReference>
<comment type="caution">
    <text evidence="2">The sequence shown here is derived from an EMBL/GenBank/DDBJ whole genome shotgun (WGS) entry which is preliminary data.</text>
</comment>
<protein>
    <submittedName>
        <fullName evidence="2">PHP domain-containing protein</fullName>
    </submittedName>
</protein>
<evidence type="ECO:0000313" key="2">
    <source>
        <dbReference type="EMBL" id="MBC3515179.1"/>
    </source>
</evidence>
<dbReference type="InterPro" id="IPR016195">
    <property type="entry name" value="Pol/histidinol_Pase-like"/>
</dbReference>
<dbReference type="EMBL" id="JACOGI010000001">
    <property type="protein sequence ID" value="MBC3515179.1"/>
    <property type="molecule type" value="Genomic_DNA"/>
</dbReference>
<organism evidence="2 3">
    <name type="scientific">Neobittarella massiliensis</name>
    <name type="common">ex Bilen et al. 2018</name>
    <dbReference type="NCBI Taxonomy" id="2041842"/>
    <lineage>
        <taxon>Bacteria</taxon>
        <taxon>Bacillati</taxon>
        <taxon>Bacillota</taxon>
        <taxon>Clostridia</taxon>
        <taxon>Eubacteriales</taxon>
        <taxon>Oscillospiraceae</taxon>
        <taxon>Neobittarella (ex Bilen et al. 2018)</taxon>
    </lineage>
</organism>
<dbReference type="SMART" id="SM00481">
    <property type="entry name" value="POLIIIAc"/>
    <property type="match status" value="1"/>
</dbReference>
<dbReference type="PANTHER" id="PTHR42924:SF3">
    <property type="entry name" value="POLYMERASE_HISTIDINOL PHOSPHATASE N-TERMINAL DOMAIN-CONTAINING PROTEIN"/>
    <property type="match status" value="1"/>
</dbReference>
<reference evidence="2" key="1">
    <citation type="submission" date="2020-08" db="EMBL/GenBank/DDBJ databases">
        <authorList>
            <person name="Liu C."/>
            <person name="Sun Q."/>
        </authorList>
    </citation>
    <scope>NUCLEOTIDE SEQUENCE</scope>
    <source>
        <strain evidence="2">NSJ-65</strain>
    </source>
</reference>
<dbReference type="AlphaFoldDB" id="A0A8J6LTD4"/>
<evidence type="ECO:0000259" key="1">
    <source>
        <dbReference type="SMART" id="SM00481"/>
    </source>
</evidence>
<dbReference type="PANTHER" id="PTHR42924">
    <property type="entry name" value="EXONUCLEASE"/>
    <property type="match status" value="1"/>
</dbReference>
<dbReference type="InterPro" id="IPR052018">
    <property type="entry name" value="PHP_domain"/>
</dbReference>
<gene>
    <name evidence="2" type="ORF">H8K20_02065</name>
</gene>
<dbReference type="Gene3D" id="1.10.150.650">
    <property type="match status" value="1"/>
</dbReference>
<dbReference type="Proteomes" id="UP000597668">
    <property type="component" value="Unassembled WGS sequence"/>
</dbReference>
<dbReference type="Gene3D" id="3.20.20.140">
    <property type="entry name" value="Metal-dependent hydrolases"/>
    <property type="match status" value="1"/>
</dbReference>
<dbReference type="GO" id="GO:0004534">
    <property type="term" value="F:5'-3' RNA exonuclease activity"/>
    <property type="evidence" value="ECO:0007669"/>
    <property type="project" value="TreeGrafter"/>
</dbReference>